<feature type="transmembrane region" description="Helical" evidence="7">
    <location>
        <begin position="351"/>
        <end position="370"/>
    </location>
</feature>
<accession>A0ABS3E1A2</accession>
<protein>
    <submittedName>
        <fullName evidence="8">MFS transporter</fullName>
    </submittedName>
</protein>
<feature type="transmembrane region" description="Helical" evidence="7">
    <location>
        <begin position="376"/>
        <end position="396"/>
    </location>
</feature>
<evidence type="ECO:0000256" key="1">
    <source>
        <dbReference type="ARBA" id="ARBA00004651"/>
    </source>
</evidence>
<proteinExistence type="predicted"/>
<dbReference type="RefSeq" id="WP_206936219.1">
    <property type="nucleotide sequence ID" value="NZ_JAEKJY010000009.1"/>
</dbReference>
<dbReference type="EMBL" id="JAEKJY010000009">
    <property type="protein sequence ID" value="MBN8237373.1"/>
    <property type="molecule type" value="Genomic_DNA"/>
</dbReference>
<evidence type="ECO:0000256" key="6">
    <source>
        <dbReference type="ARBA" id="ARBA00023136"/>
    </source>
</evidence>
<feature type="transmembrane region" description="Helical" evidence="7">
    <location>
        <begin position="311"/>
        <end position="331"/>
    </location>
</feature>
<gene>
    <name evidence="8" type="ORF">JF544_19270</name>
</gene>
<evidence type="ECO:0000256" key="4">
    <source>
        <dbReference type="ARBA" id="ARBA00022692"/>
    </source>
</evidence>
<evidence type="ECO:0000313" key="9">
    <source>
        <dbReference type="Proteomes" id="UP000663970"/>
    </source>
</evidence>
<dbReference type="Gene3D" id="1.20.1250.20">
    <property type="entry name" value="MFS general substrate transporter like domains"/>
    <property type="match status" value="1"/>
</dbReference>
<organism evidence="8 9">
    <name type="scientific">Halobacillus kuroshimensis</name>
    <dbReference type="NCBI Taxonomy" id="302481"/>
    <lineage>
        <taxon>Bacteria</taxon>
        <taxon>Bacillati</taxon>
        <taxon>Bacillota</taxon>
        <taxon>Bacilli</taxon>
        <taxon>Bacillales</taxon>
        <taxon>Bacillaceae</taxon>
        <taxon>Halobacillus</taxon>
    </lineage>
</organism>
<evidence type="ECO:0000313" key="8">
    <source>
        <dbReference type="EMBL" id="MBN8237373.1"/>
    </source>
</evidence>
<keyword evidence="4 7" id="KW-0812">Transmembrane</keyword>
<evidence type="ECO:0000256" key="3">
    <source>
        <dbReference type="ARBA" id="ARBA00022475"/>
    </source>
</evidence>
<dbReference type="PANTHER" id="PTHR43266">
    <property type="entry name" value="MACROLIDE-EFFLUX PROTEIN"/>
    <property type="match status" value="1"/>
</dbReference>
<dbReference type="PANTHER" id="PTHR43266:SF2">
    <property type="entry name" value="MAJOR FACILITATOR SUPERFAMILY (MFS) PROFILE DOMAIN-CONTAINING PROTEIN"/>
    <property type="match status" value="1"/>
</dbReference>
<feature type="transmembrane region" description="Helical" evidence="7">
    <location>
        <begin position="258"/>
        <end position="279"/>
    </location>
</feature>
<feature type="transmembrane region" description="Helical" evidence="7">
    <location>
        <begin position="12"/>
        <end position="37"/>
    </location>
</feature>
<comment type="subcellular location">
    <subcellularLocation>
        <location evidence="1">Cell membrane</location>
        <topology evidence="1">Multi-pass membrane protein</topology>
    </subcellularLocation>
</comment>
<comment type="caution">
    <text evidence="8">The sequence shown here is derived from an EMBL/GenBank/DDBJ whole genome shotgun (WGS) entry which is preliminary data.</text>
</comment>
<sequence>MYKTLWNNPDIRFYMTAGAVSRLGDSLSAMAFLFLAYDLTGSALHTTGIALAETIPYLLFGLIGGGVADALPKKRLLVTLDLLRVPLMLTVVALEMMNMLSFSVLFASSFLIQSAGCFFNPAHRSVLPMVTTEAERSAANSLYDTLTRGITIATPVAAAALIQTAGVIHFFTLDACTYLLSAFVLSKLHLKESNKSLPSPKFIFSSIYEFLTWMVGKVRVRHLFVLTFYTVFLNTWVWEVGILLALEELTSESEKLYSMIKGVFGAVVIITNLCIPFFIRSFSLKHYITGACLWGLGLFYLGVFYSPGHFFIGTILIGIGLPTASLARVYLIQKLVPEEKMGRAFSTNAVLLYGSNTLSLLLYGLLTSILSTPSLMMVSGTLMLIPFFTIVLWMLIGSTKLCRRFPVHLFK</sequence>
<keyword evidence="6 7" id="KW-0472">Membrane</keyword>
<feature type="transmembrane region" description="Helical" evidence="7">
    <location>
        <begin position="43"/>
        <end position="64"/>
    </location>
</feature>
<feature type="transmembrane region" description="Helical" evidence="7">
    <location>
        <begin position="286"/>
        <end position="305"/>
    </location>
</feature>
<keyword evidence="5 7" id="KW-1133">Transmembrane helix</keyword>
<dbReference type="CDD" id="cd06173">
    <property type="entry name" value="MFS_MefA_like"/>
    <property type="match status" value="1"/>
</dbReference>
<dbReference type="InterPro" id="IPR036259">
    <property type="entry name" value="MFS_trans_sf"/>
</dbReference>
<dbReference type="Pfam" id="PF05977">
    <property type="entry name" value="MFS_3"/>
    <property type="match status" value="1"/>
</dbReference>
<dbReference type="SUPFAM" id="SSF103473">
    <property type="entry name" value="MFS general substrate transporter"/>
    <property type="match status" value="1"/>
</dbReference>
<feature type="transmembrane region" description="Helical" evidence="7">
    <location>
        <begin position="223"/>
        <end position="246"/>
    </location>
</feature>
<keyword evidence="2" id="KW-0813">Transport</keyword>
<keyword evidence="9" id="KW-1185">Reference proteome</keyword>
<evidence type="ECO:0000256" key="5">
    <source>
        <dbReference type="ARBA" id="ARBA00022989"/>
    </source>
</evidence>
<reference evidence="8 9" key="1">
    <citation type="submission" date="2020-12" db="EMBL/GenBank/DDBJ databases">
        <title>Oil enriched cultivation method for isolating marine PHA-producing bacteria.</title>
        <authorList>
            <person name="Zheng W."/>
            <person name="Yu S."/>
            <person name="Huang Y."/>
        </authorList>
    </citation>
    <scope>NUCLEOTIDE SEQUENCE [LARGE SCALE GENOMIC DNA]</scope>
    <source>
        <strain evidence="8 9">SY-2-6</strain>
    </source>
</reference>
<dbReference type="InterPro" id="IPR010290">
    <property type="entry name" value="TM_effector"/>
</dbReference>
<name>A0ABS3E1A2_9BACI</name>
<evidence type="ECO:0000256" key="2">
    <source>
        <dbReference type="ARBA" id="ARBA00022448"/>
    </source>
</evidence>
<evidence type="ECO:0000256" key="7">
    <source>
        <dbReference type="SAM" id="Phobius"/>
    </source>
</evidence>
<dbReference type="Proteomes" id="UP000663970">
    <property type="component" value="Unassembled WGS sequence"/>
</dbReference>
<keyword evidence="3" id="KW-1003">Cell membrane</keyword>